<evidence type="ECO:0000256" key="2">
    <source>
        <dbReference type="ARBA" id="ARBA00022448"/>
    </source>
</evidence>
<dbReference type="RefSeq" id="WP_056961376.1">
    <property type="nucleotide sequence ID" value="NZ_AZFQ01000053.1"/>
</dbReference>
<accession>A0A0R1UV38</accession>
<feature type="transmembrane region" description="Helical" evidence="8">
    <location>
        <begin position="25"/>
        <end position="45"/>
    </location>
</feature>
<feature type="transmembrane region" description="Helical" evidence="8">
    <location>
        <begin position="179"/>
        <end position="202"/>
    </location>
</feature>
<dbReference type="GO" id="GO:0031460">
    <property type="term" value="P:glycine betaine transport"/>
    <property type="evidence" value="ECO:0007669"/>
    <property type="project" value="TreeGrafter"/>
</dbReference>
<keyword evidence="3 8" id="KW-0812">Transmembrane</keyword>
<feature type="transmembrane region" description="Helical" evidence="8">
    <location>
        <begin position="66"/>
        <end position="94"/>
    </location>
</feature>
<keyword evidence="4 8" id="KW-1133">Transmembrane helix</keyword>
<dbReference type="GeneID" id="98308868"/>
<dbReference type="InterPro" id="IPR000515">
    <property type="entry name" value="MetI-like"/>
</dbReference>
<dbReference type="PANTHER" id="PTHR30177:SF4">
    <property type="entry name" value="OSMOPROTECTANT IMPORT PERMEASE PROTEIN OSMW"/>
    <property type="match status" value="1"/>
</dbReference>
<name>A0A0R1UV38_9LACO</name>
<reference evidence="10 11" key="1">
    <citation type="journal article" date="2015" name="Genome Announc.">
        <title>Expanding the biotechnology potential of lactobacilli through comparative genomics of 213 strains and associated genera.</title>
        <authorList>
            <person name="Sun Z."/>
            <person name="Harris H.M."/>
            <person name="McCann A."/>
            <person name="Guo C."/>
            <person name="Argimon S."/>
            <person name="Zhang W."/>
            <person name="Yang X."/>
            <person name="Jeffery I.B."/>
            <person name="Cooney J.C."/>
            <person name="Kagawa T.F."/>
            <person name="Liu W."/>
            <person name="Song Y."/>
            <person name="Salvetti E."/>
            <person name="Wrobel A."/>
            <person name="Rasinkangas P."/>
            <person name="Parkhill J."/>
            <person name="Rea M.C."/>
            <person name="O'Sullivan O."/>
            <person name="Ritari J."/>
            <person name="Douillard F.P."/>
            <person name="Paul Ross R."/>
            <person name="Yang R."/>
            <person name="Briner A.E."/>
            <person name="Felis G.E."/>
            <person name="de Vos W.M."/>
            <person name="Barrangou R."/>
            <person name="Klaenhammer T.R."/>
            <person name="Caufield P.W."/>
            <person name="Cui Y."/>
            <person name="Zhang H."/>
            <person name="O'Toole P.W."/>
        </authorList>
    </citation>
    <scope>NUCLEOTIDE SEQUENCE [LARGE SCALE GENOMIC DNA]</scope>
    <source>
        <strain evidence="10 11">DSM 16230</strain>
    </source>
</reference>
<protein>
    <submittedName>
        <fullName evidence="10">ABC-type proline glycine betaine transporter</fullName>
    </submittedName>
</protein>
<keyword evidence="2 8" id="KW-0813">Transport</keyword>
<evidence type="ECO:0000256" key="6">
    <source>
        <dbReference type="ARBA" id="ARBA00035642"/>
    </source>
</evidence>
<comment type="similarity">
    <text evidence="7">In the N-terminal section; belongs to the binding-protein-dependent transport system permease family.</text>
</comment>
<sequence length="510" mass="55902">MSTLVNTLVERHAQLLNATFQHLNISLLALLLAAIIAMPLAYWTADHQKAASVLLQVAGVLQTIPSLALLGLLIPLVGIGTVPTIIALVIYALLPIYQNTYIGLTNIDPSLIEAADAFGMTRSKKLVKVQLPLAAPAILGGIRTALVLIIGTATLAALIGAGGLGSFILLGIDRNNVNLILIGALSAALLAIILSSLVAWLARHHWQWTAGLAALLIVGFGANQLFAMTQRTETVTIAGKLGSEPDILINMYKELIEQDNPKIQVQLKSNFGKTTFLFNALKAKDIDIYPEFTGTVLETLVKVPKKQQNEKRTPQQTYSTAKRLLLQQDQLAYLKPMQYENTYALAVPETLAKENQLTKISDLTKIQAKINAGFTLEFLDRPDGYRGIKKAYDLSFKTRSFEPSLRYAAIHDGRVNLVDAFSTDSELVQYHLKVLQDDKHLFPSYRGAPLMTQKFAKEHPGIVKSLNKLAGKISATQMQKMNYAVNVEKKDPATVAHAYLVKHNLLKRGN</sequence>
<evidence type="ECO:0000256" key="8">
    <source>
        <dbReference type="RuleBase" id="RU363032"/>
    </source>
</evidence>
<dbReference type="CDD" id="cd13610">
    <property type="entry name" value="PBP2_ChoS"/>
    <property type="match status" value="1"/>
</dbReference>
<dbReference type="PANTHER" id="PTHR30177">
    <property type="entry name" value="GLYCINE BETAINE/L-PROLINE TRANSPORT SYSTEM PERMEASE PROTEIN PROW"/>
    <property type="match status" value="1"/>
</dbReference>
<keyword evidence="5 8" id="KW-0472">Membrane</keyword>
<dbReference type="Gene3D" id="1.10.3720.10">
    <property type="entry name" value="MetI-like"/>
    <property type="match status" value="1"/>
</dbReference>
<dbReference type="GO" id="GO:0043190">
    <property type="term" value="C:ATP-binding cassette (ABC) transporter complex"/>
    <property type="evidence" value="ECO:0007669"/>
    <property type="project" value="InterPro"/>
</dbReference>
<dbReference type="GO" id="GO:0022857">
    <property type="term" value="F:transmembrane transporter activity"/>
    <property type="evidence" value="ECO:0007669"/>
    <property type="project" value="InterPro"/>
</dbReference>
<feature type="transmembrane region" description="Helical" evidence="8">
    <location>
        <begin position="208"/>
        <end position="226"/>
    </location>
</feature>
<evidence type="ECO:0000256" key="3">
    <source>
        <dbReference type="ARBA" id="ARBA00022692"/>
    </source>
</evidence>
<dbReference type="SUPFAM" id="SSF161098">
    <property type="entry name" value="MetI-like"/>
    <property type="match status" value="1"/>
</dbReference>
<evidence type="ECO:0000313" key="10">
    <source>
        <dbReference type="EMBL" id="KRL97065.1"/>
    </source>
</evidence>
<dbReference type="InterPro" id="IPR007210">
    <property type="entry name" value="ABC_Gly_betaine_transp_sub-bd"/>
</dbReference>
<evidence type="ECO:0000256" key="5">
    <source>
        <dbReference type="ARBA" id="ARBA00023136"/>
    </source>
</evidence>
<comment type="caution">
    <text evidence="10">The sequence shown here is derived from an EMBL/GenBank/DDBJ whole genome shotgun (WGS) entry which is preliminary data.</text>
</comment>
<dbReference type="OrthoDB" id="9801163at2"/>
<comment type="similarity">
    <text evidence="8">Belongs to the binding-protein-dependent transport system permease family.</text>
</comment>
<feature type="domain" description="ABC transmembrane type-1" evidence="9">
    <location>
        <begin position="19"/>
        <end position="198"/>
    </location>
</feature>
<evidence type="ECO:0000256" key="1">
    <source>
        <dbReference type="ARBA" id="ARBA00004141"/>
    </source>
</evidence>
<dbReference type="CDD" id="cd06261">
    <property type="entry name" value="TM_PBP2"/>
    <property type="match status" value="1"/>
</dbReference>
<evidence type="ECO:0000313" key="11">
    <source>
        <dbReference type="Proteomes" id="UP000051166"/>
    </source>
</evidence>
<keyword evidence="11" id="KW-1185">Reference proteome</keyword>
<dbReference type="Gene3D" id="3.40.190.120">
    <property type="entry name" value="Osmoprotection protein (prox), domain 2"/>
    <property type="match status" value="1"/>
</dbReference>
<dbReference type="InterPro" id="IPR058089">
    <property type="entry name" value="EgtUBC_SBD"/>
</dbReference>
<feature type="transmembrane region" description="Helical" evidence="8">
    <location>
        <begin position="145"/>
        <end position="172"/>
    </location>
</feature>
<dbReference type="EMBL" id="AZFQ01000053">
    <property type="protein sequence ID" value="KRL97065.1"/>
    <property type="molecule type" value="Genomic_DNA"/>
</dbReference>
<comment type="subcellular location">
    <subcellularLocation>
        <location evidence="8">Cell membrane</location>
        <topology evidence="8">Multi-pass membrane protein</topology>
    </subcellularLocation>
    <subcellularLocation>
        <location evidence="1">Membrane</location>
        <topology evidence="1">Multi-pass membrane protein</topology>
    </subcellularLocation>
</comment>
<gene>
    <name evidence="10" type="ORF">FD50_GL001609</name>
</gene>
<dbReference type="Proteomes" id="UP000051166">
    <property type="component" value="Unassembled WGS sequence"/>
</dbReference>
<dbReference type="InterPro" id="IPR035906">
    <property type="entry name" value="MetI-like_sf"/>
</dbReference>
<dbReference type="AlphaFoldDB" id="A0A0R1UV38"/>
<dbReference type="STRING" id="1423801.FD50_GL001609"/>
<dbReference type="PATRIC" id="fig|1423801.4.peg.1647"/>
<dbReference type="InterPro" id="IPR051204">
    <property type="entry name" value="ABC_transp_perm/SBD"/>
</dbReference>
<dbReference type="PROSITE" id="PS50928">
    <property type="entry name" value="ABC_TM1"/>
    <property type="match status" value="1"/>
</dbReference>
<evidence type="ECO:0000259" key="9">
    <source>
        <dbReference type="PROSITE" id="PS50928"/>
    </source>
</evidence>
<dbReference type="SUPFAM" id="SSF53850">
    <property type="entry name" value="Periplasmic binding protein-like II"/>
    <property type="match status" value="1"/>
</dbReference>
<evidence type="ECO:0000256" key="7">
    <source>
        <dbReference type="ARBA" id="ARBA00035652"/>
    </source>
</evidence>
<dbReference type="Gene3D" id="3.40.190.10">
    <property type="entry name" value="Periplasmic binding protein-like II"/>
    <property type="match status" value="1"/>
</dbReference>
<organism evidence="10 11">
    <name type="scientific">Liquorilactobacillus satsumensis DSM 16230 = JCM 12392</name>
    <dbReference type="NCBI Taxonomy" id="1423801"/>
    <lineage>
        <taxon>Bacteria</taxon>
        <taxon>Bacillati</taxon>
        <taxon>Bacillota</taxon>
        <taxon>Bacilli</taxon>
        <taxon>Lactobacillales</taxon>
        <taxon>Lactobacillaceae</taxon>
        <taxon>Liquorilactobacillus</taxon>
    </lineage>
</organism>
<dbReference type="FunFam" id="1.10.3720.10:FF:000001">
    <property type="entry name" value="Glycine betaine ABC transporter, permease"/>
    <property type="match status" value="1"/>
</dbReference>
<dbReference type="Pfam" id="PF04069">
    <property type="entry name" value="OpuAC"/>
    <property type="match status" value="1"/>
</dbReference>
<dbReference type="Pfam" id="PF00528">
    <property type="entry name" value="BPD_transp_1"/>
    <property type="match status" value="1"/>
</dbReference>
<evidence type="ECO:0000256" key="4">
    <source>
        <dbReference type="ARBA" id="ARBA00022989"/>
    </source>
</evidence>
<comment type="similarity">
    <text evidence="6">In the C-terminal section; belongs to the OsmX family.</text>
</comment>
<proteinExistence type="inferred from homology"/>